<feature type="domain" description="PKD" evidence="1">
    <location>
        <begin position="74"/>
        <end position="120"/>
    </location>
</feature>
<dbReference type="RefSeq" id="WP_345213332.1">
    <property type="nucleotide sequence ID" value="NZ_BAABFT010000016.1"/>
</dbReference>
<dbReference type="Gene3D" id="1.50.10.20">
    <property type="match status" value="1"/>
</dbReference>
<evidence type="ECO:0000313" key="2">
    <source>
        <dbReference type="EMBL" id="GAA4335719.1"/>
    </source>
</evidence>
<dbReference type="CDD" id="cd00146">
    <property type="entry name" value="PKD"/>
    <property type="match status" value="1"/>
</dbReference>
<dbReference type="InterPro" id="IPR008928">
    <property type="entry name" value="6-hairpin_glycosidase_sf"/>
</dbReference>
<comment type="caution">
    <text evidence="2">The sequence shown here is derived from an EMBL/GenBank/DDBJ whole genome shotgun (WGS) entry which is preliminary data.</text>
</comment>
<reference evidence="3" key="1">
    <citation type="journal article" date="2019" name="Int. J. Syst. Evol. Microbiol.">
        <title>The Global Catalogue of Microorganisms (GCM) 10K type strain sequencing project: providing services to taxonomists for standard genome sequencing and annotation.</title>
        <authorList>
            <consortium name="The Broad Institute Genomics Platform"/>
            <consortium name="The Broad Institute Genome Sequencing Center for Infectious Disease"/>
            <person name="Wu L."/>
            <person name="Ma J."/>
        </authorList>
    </citation>
    <scope>NUCLEOTIDE SEQUENCE [LARGE SCALE GENOMIC DNA]</scope>
    <source>
        <strain evidence="3">JCM 17705</strain>
    </source>
</reference>
<dbReference type="PANTHER" id="PTHR47791:SF3">
    <property type="entry name" value="MEIOTICALLY UP-REGULATED GENE 191 PROTEIN"/>
    <property type="match status" value="1"/>
</dbReference>
<dbReference type="InterPro" id="IPR035986">
    <property type="entry name" value="PKD_dom_sf"/>
</dbReference>
<keyword evidence="3" id="KW-1185">Reference proteome</keyword>
<name>A0ABP8H833_9SPHI</name>
<dbReference type="InterPro" id="IPR000601">
    <property type="entry name" value="PKD_dom"/>
</dbReference>
<dbReference type="SMART" id="SM00089">
    <property type="entry name" value="PKD"/>
    <property type="match status" value="1"/>
</dbReference>
<protein>
    <recommendedName>
        <fullName evidence="1">PKD domain-containing protein</fullName>
    </recommendedName>
</protein>
<proteinExistence type="predicted"/>
<sequence>MNRFTSITFMLCVAAATLTQSCKKSDTKPADNPEVVTPEKTKPTANFTAQTVTADKFGKTYSFKGIATNYKTVKWDFGDSNTSTEMNAEHKYTAYGSFKVVFTTADADGNIAKKEVTIAVADPSKWNTYAEKGQEALETYFYDPTGKYYKTTQTDFGFNYWWNAHALGVKVDAYNRTNDPKYLTQMKNVLQGSYNKNGNKFKNDFYDDMEWWAISCLRAYDATKDITYKNAAVELWGYIKTGWTDKNHGGIMWNINTPDGKNACSNGPAAIIAARLYQLDKNPDDLAWAKKIYEWEKQYLVDAATGLVWDAYGNYDNGWRFTYNQGTYIGAAVELYAITKEAKYLNDAKQTTNSILTDSFFNSQGILIGNGTGDGGLFKGILIRYMVQLILKGDLDAATKTTYSTYLVKNAESLVATAVKSPERYYGPNWREQPKNDEYHSSVALSGLMLFEGVHELWRLDIVK</sequence>
<dbReference type="Gene3D" id="2.60.40.10">
    <property type="entry name" value="Immunoglobulins"/>
    <property type="match status" value="1"/>
</dbReference>
<organism evidence="2 3">
    <name type="scientific">Mucilaginibacter gynuensis</name>
    <dbReference type="NCBI Taxonomy" id="1302236"/>
    <lineage>
        <taxon>Bacteria</taxon>
        <taxon>Pseudomonadati</taxon>
        <taxon>Bacteroidota</taxon>
        <taxon>Sphingobacteriia</taxon>
        <taxon>Sphingobacteriales</taxon>
        <taxon>Sphingobacteriaceae</taxon>
        <taxon>Mucilaginibacter</taxon>
    </lineage>
</organism>
<dbReference type="InterPro" id="IPR053169">
    <property type="entry name" value="MUG_Protein"/>
</dbReference>
<dbReference type="SUPFAM" id="SSF48208">
    <property type="entry name" value="Six-hairpin glycosidases"/>
    <property type="match status" value="1"/>
</dbReference>
<dbReference type="Pfam" id="PF03663">
    <property type="entry name" value="Glyco_hydro_76"/>
    <property type="match status" value="1"/>
</dbReference>
<dbReference type="SUPFAM" id="SSF49299">
    <property type="entry name" value="PKD domain"/>
    <property type="match status" value="1"/>
</dbReference>
<dbReference type="EMBL" id="BAABFT010000016">
    <property type="protein sequence ID" value="GAA4335719.1"/>
    <property type="molecule type" value="Genomic_DNA"/>
</dbReference>
<dbReference type="Pfam" id="PF18911">
    <property type="entry name" value="PKD_4"/>
    <property type="match status" value="1"/>
</dbReference>
<dbReference type="PANTHER" id="PTHR47791">
    <property type="entry name" value="MEIOTICALLY UP-REGULATED GENE 191 PROTEIN"/>
    <property type="match status" value="1"/>
</dbReference>
<dbReference type="InterPro" id="IPR005198">
    <property type="entry name" value="Glyco_hydro_76"/>
</dbReference>
<dbReference type="InterPro" id="IPR013783">
    <property type="entry name" value="Ig-like_fold"/>
</dbReference>
<dbReference type="Proteomes" id="UP001500582">
    <property type="component" value="Unassembled WGS sequence"/>
</dbReference>
<accession>A0ABP8H833</accession>
<evidence type="ECO:0000259" key="1">
    <source>
        <dbReference type="PROSITE" id="PS50093"/>
    </source>
</evidence>
<gene>
    <name evidence="2" type="ORF">GCM10023149_43870</name>
</gene>
<dbReference type="InterPro" id="IPR022409">
    <property type="entry name" value="PKD/Chitinase_dom"/>
</dbReference>
<dbReference type="PROSITE" id="PS50093">
    <property type="entry name" value="PKD"/>
    <property type="match status" value="1"/>
</dbReference>
<dbReference type="PROSITE" id="PS51257">
    <property type="entry name" value="PROKAR_LIPOPROTEIN"/>
    <property type="match status" value="1"/>
</dbReference>
<evidence type="ECO:0000313" key="3">
    <source>
        <dbReference type="Proteomes" id="UP001500582"/>
    </source>
</evidence>